<feature type="domain" description="EGF-like" evidence="4">
    <location>
        <begin position="365"/>
        <end position="404"/>
    </location>
</feature>
<dbReference type="InParanoid" id="A0A2P6NGS1"/>
<name>A0A2P6NGS1_9EUKA</name>
<feature type="region of interest" description="Disordered" evidence="2">
    <location>
        <begin position="409"/>
        <end position="433"/>
    </location>
</feature>
<feature type="disulfide bond" evidence="1">
    <location>
        <begin position="394"/>
        <end position="403"/>
    </location>
</feature>
<dbReference type="Proteomes" id="UP000241769">
    <property type="component" value="Unassembled WGS sequence"/>
</dbReference>
<dbReference type="EMBL" id="MDYQ01000088">
    <property type="protein sequence ID" value="PRP83150.1"/>
    <property type="molecule type" value="Genomic_DNA"/>
</dbReference>
<comment type="caution">
    <text evidence="1">Lacks conserved residue(s) required for the propagation of feature annotation.</text>
</comment>
<dbReference type="InterPro" id="IPR000742">
    <property type="entry name" value="EGF"/>
</dbReference>
<evidence type="ECO:0000256" key="3">
    <source>
        <dbReference type="SAM" id="SignalP"/>
    </source>
</evidence>
<dbReference type="AlphaFoldDB" id="A0A2P6NGS1"/>
<evidence type="ECO:0000256" key="1">
    <source>
        <dbReference type="PROSITE-ProRule" id="PRU00076"/>
    </source>
</evidence>
<evidence type="ECO:0000313" key="5">
    <source>
        <dbReference type="EMBL" id="PRP83150.1"/>
    </source>
</evidence>
<proteinExistence type="predicted"/>
<feature type="signal peptide" evidence="3">
    <location>
        <begin position="1"/>
        <end position="18"/>
    </location>
</feature>
<reference evidence="5 6" key="1">
    <citation type="journal article" date="2018" name="Genome Biol. Evol.">
        <title>Multiple Roots of Fruiting Body Formation in Amoebozoa.</title>
        <authorList>
            <person name="Hillmann F."/>
            <person name="Forbes G."/>
            <person name="Novohradska S."/>
            <person name="Ferling I."/>
            <person name="Riege K."/>
            <person name="Groth M."/>
            <person name="Westermann M."/>
            <person name="Marz M."/>
            <person name="Spaller T."/>
            <person name="Winckler T."/>
            <person name="Schaap P."/>
            <person name="Glockner G."/>
        </authorList>
    </citation>
    <scope>NUCLEOTIDE SEQUENCE [LARGE SCALE GENOMIC DNA]</scope>
    <source>
        <strain evidence="5 6">Jena</strain>
    </source>
</reference>
<dbReference type="PROSITE" id="PS50026">
    <property type="entry name" value="EGF_3"/>
    <property type="match status" value="1"/>
</dbReference>
<keyword evidence="6" id="KW-1185">Reference proteome</keyword>
<evidence type="ECO:0000259" key="4">
    <source>
        <dbReference type="PROSITE" id="PS50026"/>
    </source>
</evidence>
<organism evidence="5 6">
    <name type="scientific">Planoprotostelium fungivorum</name>
    <dbReference type="NCBI Taxonomy" id="1890364"/>
    <lineage>
        <taxon>Eukaryota</taxon>
        <taxon>Amoebozoa</taxon>
        <taxon>Evosea</taxon>
        <taxon>Variosea</taxon>
        <taxon>Cavosteliida</taxon>
        <taxon>Cavosteliaceae</taxon>
        <taxon>Planoprotostelium</taxon>
    </lineage>
</organism>
<dbReference type="PROSITE" id="PS01186">
    <property type="entry name" value="EGF_2"/>
    <property type="match status" value="1"/>
</dbReference>
<protein>
    <recommendedName>
        <fullName evidence="4">EGF-like domain-containing protein</fullName>
    </recommendedName>
</protein>
<evidence type="ECO:0000313" key="6">
    <source>
        <dbReference type="Proteomes" id="UP000241769"/>
    </source>
</evidence>
<gene>
    <name evidence="5" type="ORF">PROFUN_09578</name>
</gene>
<evidence type="ECO:0000256" key="2">
    <source>
        <dbReference type="SAM" id="MobiDB-lite"/>
    </source>
</evidence>
<comment type="caution">
    <text evidence="5">The sequence shown here is derived from an EMBL/GenBank/DDBJ whole genome shotgun (WGS) entry which is preliminary data.</text>
</comment>
<feature type="chain" id="PRO_5015114903" description="EGF-like domain-containing protein" evidence="3">
    <location>
        <begin position="19"/>
        <end position="455"/>
    </location>
</feature>
<sequence length="455" mass="47309">MKRPSALLCLTILSIVSAQNLLSSTKATFTLNNENITQTTQNFQGTTLLLFTGTPVFYFANLTHLPTTASQATSNILRFNTSQLNGTIPSTEQITGGYVLSTAGSPDVWYLFGLTNLYEITPMGPVSTPTVNAYASNSGLGLAREGTVRNRTLYIPTGPGFGSTAQVNTFDLTAKTFGSALATGNTAGSTSAHYRASDDTFVFLYLNGVLNGGSVDVIDGATFNNIGTLIIPVTAVVPKDNTTQIIQSNNGVVQSYSLSRVDVADVYSSQNKQVQFLPALAPGANGFTFSNTIVFYNPRSADVALVVTGGSPLAVFQPARYTARGLQIANPASLDTTSPTVVGAVLSVNATSNLYFTQNTVYVADSIGCIGNCSYPQGSCASYNYYDPGYGCNCASGFTGGYCEHVAPTTSTTSSTSPSSTNNSGTAATTTAPTGSATSVFASVFVIAVILALGL</sequence>
<keyword evidence="3" id="KW-0732">Signal</keyword>
<keyword evidence="1" id="KW-1015">Disulfide bond</keyword>
<dbReference type="PROSITE" id="PS00022">
    <property type="entry name" value="EGF_1"/>
    <property type="match status" value="1"/>
</dbReference>
<keyword evidence="1" id="KW-0245">EGF-like domain</keyword>
<accession>A0A2P6NGS1</accession>